<name>A0A0X8X5F8_9SPHI</name>
<evidence type="ECO:0000313" key="1">
    <source>
        <dbReference type="EMBL" id="BAU55925.1"/>
    </source>
</evidence>
<accession>A0A0X8X5F8</accession>
<dbReference type="Proteomes" id="UP000218263">
    <property type="component" value="Chromosome"/>
</dbReference>
<dbReference type="AlphaFoldDB" id="A0A0X8X5F8"/>
<gene>
    <name evidence="1" type="ORF">MgSA37_04117</name>
</gene>
<dbReference type="KEGG" id="mgot:MgSA37_04117"/>
<sequence length="141" mass="16382">MNTMPEEKENAFYAKDRQAWRSWLQEFHLSEKSVWLIMYHKGSGVPSVYYNEAVEEALCFGWIDSKPNKRNEKSYYQFFAKRNPKSNWSKINKQKVEHLLALGLMASAGLEMIELAKTTGTWNALDQVDDRNRTGGSESRP</sequence>
<proteinExistence type="predicted"/>
<organism evidence="1 2">
    <name type="scientific">Mucilaginibacter gotjawali</name>
    <dbReference type="NCBI Taxonomy" id="1550579"/>
    <lineage>
        <taxon>Bacteria</taxon>
        <taxon>Pseudomonadati</taxon>
        <taxon>Bacteroidota</taxon>
        <taxon>Sphingobacteriia</taxon>
        <taxon>Sphingobacteriales</taxon>
        <taxon>Sphingobacteriaceae</taxon>
        <taxon>Mucilaginibacter</taxon>
    </lineage>
</organism>
<evidence type="ECO:0008006" key="3">
    <source>
        <dbReference type="Google" id="ProtNLM"/>
    </source>
</evidence>
<protein>
    <recommendedName>
        <fullName evidence="3">OmdA domain containing protein</fullName>
    </recommendedName>
</protein>
<evidence type="ECO:0000313" key="2">
    <source>
        <dbReference type="Proteomes" id="UP000218263"/>
    </source>
</evidence>
<dbReference type="EMBL" id="AP017313">
    <property type="protein sequence ID" value="BAU55925.1"/>
    <property type="molecule type" value="Genomic_DNA"/>
</dbReference>
<reference evidence="1 2" key="1">
    <citation type="submission" date="2015-12" db="EMBL/GenBank/DDBJ databases">
        <title>Genome sequence of Mucilaginibacter gotjawali.</title>
        <authorList>
            <person name="Lee J.S."/>
            <person name="Lee K.C."/>
            <person name="Kim K.K."/>
            <person name="Lee B.W."/>
        </authorList>
    </citation>
    <scope>NUCLEOTIDE SEQUENCE [LARGE SCALE GENOMIC DNA]</scope>
    <source>
        <strain evidence="1 2">SA3-7</strain>
    </source>
</reference>
<keyword evidence="2" id="KW-1185">Reference proteome</keyword>